<dbReference type="EMBL" id="VSSQ01107640">
    <property type="protein sequence ID" value="MPN46733.1"/>
    <property type="molecule type" value="Genomic_DNA"/>
</dbReference>
<accession>A0A645IHA7</accession>
<proteinExistence type="predicted"/>
<protein>
    <submittedName>
        <fullName evidence="1">Uncharacterized protein</fullName>
    </submittedName>
</protein>
<gene>
    <name evidence="1" type="ORF">SDC9_194331</name>
</gene>
<name>A0A645IHA7_9ZZZZ</name>
<organism evidence="1">
    <name type="scientific">bioreactor metagenome</name>
    <dbReference type="NCBI Taxonomy" id="1076179"/>
    <lineage>
        <taxon>unclassified sequences</taxon>
        <taxon>metagenomes</taxon>
        <taxon>ecological metagenomes</taxon>
    </lineage>
</organism>
<comment type="caution">
    <text evidence="1">The sequence shown here is derived from an EMBL/GenBank/DDBJ whole genome shotgun (WGS) entry which is preliminary data.</text>
</comment>
<reference evidence="1" key="1">
    <citation type="submission" date="2019-08" db="EMBL/GenBank/DDBJ databases">
        <authorList>
            <person name="Kucharzyk K."/>
            <person name="Murdoch R.W."/>
            <person name="Higgins S."/>
            <person name="Loffler F."/>
        </authorList>
    </citation>
    <scope>NUCLEOTIDE SEQUENCE</scope>
</reference>
<dbReference type="AlphaFoldDB" id="A0A645IHA7"/>
<evidence type="ECO:0000313" key="1">
    <source>
        <dbReference type="EMBL" id="MPN46733.1"/>
    </source>
</evidence>
<sequence>MDLSFYRDYTSDFSSGEYEVTITVQNQCGLQRNYTLTMANQQNYRHAYTMPAGWGDGSGDPNEMITFEVSVFDGIPGSYVEFQLFNGLAYGGVSREQLDASGNLTWNVTMTRAQIQAALNNQKGYFYFYSNSGYTEKYSIGSEKEEVTFAFD</sequence>